<dbReference type="PROSITE" id="PS50894">
    <property type="entry name" value="HPT"/>
    <property type="match status" value="1"/>
</dbReference>
<dbReference type="Proteomes" id="UP000001396">
    <property type="component" value="Unassembled WGS sequence"/>
</dbReference>
<feature type="region of interest" description="Disordered" evidence="2">
    <location>
        <begin position="130"/>
        <end position="289"/>
    </location>
</feature>
<gene>
    <name evidence="4" type="primary">rdeA</name>
    <name evidence="4" type="ORF">PPL_09709</name>
</gene>
<dbReference type="InterPro" id="IPR008207">
    <property type="entry name" value="Sig_transdc_His_kin_Hpt_dom"/>
</dbReference>
<evidence type="ECO:0000256" key="2">
    <source>
        <dbReference type="SAM" id="MobiDB-lite"/>
    </source>
</evidence>
<dbReference type="GO" id="GO:0005634">
    <property type="term" value="C:nucleus"/>
    <property type="evidence" value="ECO:0007669"/>
    <property type="project" value="TreeGrafter"/>
</dbReference>
<accession>D3BNK6</accession>
<dbReference type="GO" id="GO:0043424">
    <property type="term" value="F:protein histidine kinase binding"/>
    <property type="evidence" value="ECO:0007669"/>
    <property type="project" value="InterPro"/>
</dbReference>
<dbReference type="InterPro" id="IPR045871">
    <property type="entry name" value="AHP1-5/YPD1"/>
</dbReference>
<dbReference type="RefSeq" id="XP_020429089.1">
    <property type="nucleotide sequence ID" value="XM_020580502.1"/>
</dbReference>
<keyword evidence="5" id="KW-1185">Reference proteome</keyword>
<dbReference type="GO" id="GO:0009927">
    <property type="term" value="F:histidine phosphotransfer kinase activity"/>
    <property type="evidence" value="ECO:0007669"/>
    <property type="project" value="InterPro"/>
</dbReference>
<dbReference type="Pfam" id="PF01627">
    <property type="entry name" value="Hpt"/>
    <property type="match status" value="1"/>
</dbReference>
<protein>
    <submittedName>
        <fullName evidence="4">Hpt domain-containing protein</fullName>
    </submittedName>
</protein>
<keyword evidence="1" id="KW-0597">Phosphoprotein</keyword>
<organism evidence="4 5">
    <name type="scientific">Heterostelium pallidum (strain ATCC 26659 / Pp 5 / PN500)</name>
    <name type="common">Cellular slime mold</name>
    <name type="synonym">Polysphondylium pallidum</name>
    <dbReference type="NCBI Taxonomy" id="670386"/>
    <lineage>
        <taxon>Eukaryota</taxon>
        <taxon>Amoebozoa</taxon>
        <taxon>Evosea</taxon>
        <taxon>Eumycetozoa</taxon>
        <taxon>Dictyostelia</taxon>
        <taxon>Acytosteliales</taxon>
        <taxon>Acytosteliaceae</taxon>
        <taxon>Heterostelium</taxon>
    </lineage>
</organism>
<dbReference type="EMBL" id="ADBJ01000044">
    <property type="protein sequence ID" value="EFA76957.1"/>
    <property type="molecule type" value="Genomic_DNA"/>
</dbReference>
<feature type="domain" description="HPt" evidence="3">
    <location>
        <begin position="26"/>
        <end position="119"/>
    </location>
</feature>
<feature type="modified residue" description="Phosphohistidine" evidence="1">
    <location>
        <position position="65"/>
    </location>
</feature>
<dbReference type="AlphaFoldDB" id="D3BNK6"/>
<dbReference type="InterPro" id="IPR036641">
    <property type="entry name" value="HPT_dom_sf"/>
</dbReference>
<name>D3BNK6_HETP5</name>
<dbReference type="PANTHER" id="PTHR28242:SF52">
    <property type="entry name" value="PHOSPHORELAY INTERMEDIATE PROTEIN YPD1"/>
    <property type="match status" value="1"/>
</dbReference>
<feature type="compositionally biased region" description="Low complexity" evidence="2">
    <location>
        <begin position="236"/>
        <end position="265"/>
    </location>
</feature>
<dbReference type="PANTHER" id="PTHR28242">
    <property type="entry name" value="PHOSPHORELAY INTERMEDIATE PROTEIN YPD1"/>
    <property type="match status" value="1"/>
</dbReference>
<dbReference type="SUPFAM" id="SSF47226">
    <property type="entry name" value="Histidine-containing phosphotransfer domain, HPT domain"/>
    <property type="match status" value="1"/>
</dbReference>
<dbReference type="InParanoid" id="D3BNK6"/>
<evidence type="ECO:0000256" key="1">
    <source>
        <dbReference type="PROSITE-ProRule" id="PRU00110"/>
    </source>
</evidence>
<proteinExistence type="predicted"/>
<comment type="caution">
    <text evidence="4">The sequence shown here is derived from an EMBL/GenBank/DDBJ whole genome shotgun (WGS) entry which is preliminary data.</text>
</comment>
<feature type="compositionally biased region" description="Basic and acidic residues" evidence="2">
    <location>
        <begin position="266"/>
        <end position="289"/>
    </location>
</feature>
<dbReference type="GO" id="GO:0005737">
    <property type="term" value="C:cytoplasm"/>
    <property type="evidence" value="ECO:0007669"/>
    <property type="project" value="TreeGrafter"/>
</dbReference>
<dbReference type="STRING" id="670386.D3BNK6"/>
<sequence>MNTDYTGPTPTERFQQRVLADYSEGDHEFEAELINSYKVSVEEHLPQLDKSLATLDEKESILHSHDIKGSSSYIGAEAVRFVSGKIESLCKEKQLEKAAEHLDELKKEVTELFKLLDKYMASWNGGESVGETAAEAAEDEKVAEKHQHQQEKSKEDKKDTSSTTHQPPPAAADSRHHPEASASSHSNTSTASATTATVTSVVVEEKHNDKTTVTASNSKPNTTTSSDSHHNHHHTTTNTSSKPTATTTTTYTVTATNSSSSSNTHPTDKKTEKVTTHILEEPKKGTPKN</sequence>
<dbReference type="GO" id="GO:0000160">
    <property type="term" value="P:phosphorelay signal transduction system"/>
    <property type="evidence" value="ECO:0007669"/>
    <property type="project" value="InterPro"/>
</dbReference>
<feature type="compositionally biased region" description="Polar residues" evidence="2">
    <location>
        <begin position="211"/>
        <end position="220"/>
    </location>
</feature>
<feature type="compositionally biased region" description="Low complexity" evidence="2">
    <location>
        <begin position="180"/>
        <end position="202"/>
    </location>
</feature>
<dbReference type="GeneID" id="31365184"/>
<evidence type="ECO:0000259" key="3">
    <source>
        <dbReference type="PROSITE" id="PS50894"/>
    </source>
</evidence>
<evidence type="ECO:0000313" key="4">
    <source>
        <dbReference type="EMBL" id="EFA76957.1"/>
    </source>
</evidence>
<evidence type="ECO:0000313" key="5">
    <source>
        <dbReference type="Proteomes" id="UP000001396"/>
    </source>
</evidence>
<reference evidence="4 5" key="1">
    <citation type="journal article" date="2011" name="Genome Res.">
        <title>Phylogeny-wide analysis of social amoeba genomes highlights ancient origins for complex intercellular communication.</title>
        <authorList>
            <person name="Heidel A.J."/>
            <person name="Lawal H.M."/>
            <person name="Felder M."/>
            <person name="Schilde C."/>
            <person name="Helps N.R."/>
            <person name="Tunggal B."/>
            <person name="Rivero F."/>
            <person name="John U."/>
            <person name="Schleicher M."/>
            <person name="Eichinger L."/>
            <person name="Platzer M."/>
            <person name="Noegel A.A."/>
            <person name="Schaap P."/>
            <person name="Gloeckner G."/>
        </authorList>
    </citation>
    <scope>NUCLEOTIDE SEQUENCE [LARGE SCALE GENOMIC DNA]</scope>
    <source>
        <strain evidence="5">ATCC 26659 / Pp 5 / PN500</strain>
    </source>
</reference>
<feature type="compositionally biased region" description="Basic and acidic residues" evidence="2">
    <location>
        <begin position="139"/>
        <end position="160"/>
    </location>
</feature>
<dbReference type="Gene3D" id="1.20.120.160">
    <property type="entry name" value="HPT domain"/>
    <property type="match status" value="1"/>
</dbReference>